<evidence type="ECO:0000256" key="2">
    <source>
        <dbReference type="SAM" id="Coils"/>
    </source>
</evidence>
<gene>
    <name evidence="5" type="ORF">RIF29_30647</name>
</gene>
<keyword evidence="6" id="KW-1185">Reference proteome</keyword>
<dbReference type="PANTHER" id="PTHR14879">
    <property type="entry name" value="CASPASE REGULATOR, RING FINGER DOMAIN-CONTAINING"/>
    <property type="match status" value="1"/>
</dbReference>
<keyword evidence="1" id="KW-0863">Zinc-finger</keyword>
<dbReference type="PANTHER" id="PTHR14879:SF5">
    <property type="entry name" value="RING-TYPE DOMAIN-CONTAINING PROTEIN"/>
    <property type="match status" value="1"/>
</dbReference>
<name>A0AAN9EGU1_CROPI</name>
<proteinExistence type="predicted"/>
<dbReference type="PROSITE" id="PS50089">
    <property type="entry name" value="ZF_RING_2"/>
    <property type="match status" value="1"/>
</dbReference>
<accession>A0AAN9EGU1</accession>
<keyword evidence="1" id="KW-0862">Zinc</keyword>
<dbReference type="AlphaFoldDB" id="A0AAN9EGU1"/>
<reference evidence="5 6" key="1">
    <citation type="submission" date="2024-01" db="EMBL/GenBank/DDBJ databases">
        <title>The genomes of 5 underutilized Papilionoideae crops provide insights into root nodulation and disease resistanc.</title>
        <authorList>
            <person name="Yuan L."/>
        </authorList>
    </citation>
    <scope>NUCLEOTIDE SEQUENCE [LARGE SCALE GENOMIC DNA]</scope>
    <source>
        <strain evidence="5">ZHUSHIDOU_FW_LH</strain>
        <tissue evidence="5">Leaf</tissue>
    </source>
</reference>
<organism evidence="5 6">
    <name type="scientific">Crotalaria pallida</name>
    <name type="common">Smooth rattlebox</name>
    <name type="synonym">Crotalaria striata</name>
    <dbReference type="NCBI Taxonomy" id="3830"/>
    <lineage>
        <taxon>Eukaryota</taxon>
        <taxon>Viridiplantae</taxon>
        <taxon>Streptophyta</taxon>
        <taxon>Embryophyta</taxon>
        <taxon>Tracheophyta</taxon>
        <taxon>Spermatophyta</taxon>
        <taxon>Magnoliopsida</taxon>
        <taxon>eudicotyledons</taxon>
        <taxon>Gunneridae</taxon>
        <taxon>Pentapetalae</taxon>
        <taxon>rosids</taxon>
        <taxon>fabids</taxon>
        <taxon>Fabales</taxon>
        <taxon>Fabaceae</taxon>
        <taxon>Papilionoideae</taxon>
        <taxon>50 kb inversion clade</taxon>
        <taxon>genistoids sensu lato</taxon>
        <taxon>core genistoids</taxon>
        <taxon>Crotalarieae</taxon>
        <taxon>Crotalaria</taxon>
    </lineage>
</organism>
<feature type="compositionally biased region" description="Polar residues" evidence="3">
    <location>
        <begin position="1"/>
        <end position="13"/>
    </location>
</feature>
<feature type="coiled-coil region" evidence="2">
    <location>
        <begin position="45"/>
        <end position="139"/>
    </location>
</feature>
<feature type="domain" description="RING-type" evidence="4">
    <location>
        <begin position="238"/>
        <end position="271"/>
    </location>
</feature>
<evidence type="ECO:0000256" key="3">
    <source>
        <dbReference type="SAM" id="MobiDB-lite"/>
    </source>
</evidence>
<evidence type="ECO:0000256" key="1">
    <source>
        <dbReference type="PROSITE-ProRule" id="PRU00175"/>
    </source>
</evidence>
<evidence type="ECO:0000313" key="6">
    <source>
        <dbReference type="Proteomes" id="UP001372338"/>
    </source>
</evidence>
<evidence type="ECO:0000259" key="4">
    <source>
        <dbReference type="PROSITE" id="PS50089"/>
    </source>
</evidence>
<sequence>MDTSQAIVPSYSSLEEDNAHSSDPLCLEYYSEGRTDTKAPSLSYQEATNTGQKEIEEQLKNLNEKLEKIRKENITLQSERDQWEMNARHAEDKLNSFRKENEHQLFMLKHEKELISKAEKQARQMVQNLSQKLHCLQIEVETGVAERKKQEEYIHMLQNKCAKTKTELQEQKKCVQRLSVGFDEATQSPLRIFEEKRQKLAYAEVKLDYPERKVTKPDDQVLQTTTLTRYPTYTRQACAICLTNEKDLAFGCGHMSCRDCGSKIRKCHICRKKISNSIKLFHG</sequence>
<evidence type="ECO:0000313" key="5">
    <source>
        <dbReference type="EMBL" id="KAK7256993.1"/>
    </source>
</evidence>
<dbReference type="InterPro" id="IPR013083">
    <property type="entry name" value="Znf_RING/FYVE/PHD"/>
</dbReference>
<dbReference type="Pfam" id="PF13920">
    <property type="entry name" value="zf-C3HC4_3"/>
    <property type="match status" value="1"/>
</dbReference>
<comment type="caution">
    <text evidence="5">The sequence shown here is derived from an EMBL/GenBank/DDBJ whole genome shotgun (WGS) entry which is preliminary data.</text>
</comment>
<feature type="region of interest" description="Disordered" evidence="3">
    <location>
        <begin position="1"/>
        <end position="21"/>
    </location>
</feature>
<dbReference type="GO" id="GO:0008270">
    <property type="term" value="F:zinc ion binding"/>
    <property type="evidence" value="ECO:0007669"/>
    <property type="project" value="UniProtKB-KW"/>
</dbReference>
<dbReference type="Gene3D" id="3.30.40.10">
    <property type="entry name" value="Zinc/RING finger domain, C3HC4 (zinc finger)"/>
    <property type="match status" value="1"/>
</dbReference>
<dbReference type="SUPFAM" id="SSF57850">
    <property type="entry name" value="RING/U-box"/>
    <property type="match status" value="1"/>
</dbReference>
<dbReference type="EMBL" id="JAYWIO010000006">
    <property type="protein sequence ID" value="KAK7256993.1"/>
    <property type="molecule type" value="Genomic_DNA"/>
</dbReference>
<keyword evidence="1" id="KW-0479">Metal-binding</keyword>
<dbReference type="Proteomes" id="UP001372338">
    <property type="component" value="Unassembled WGS sequence"/>
</dbReference>
<protein>
    <recommendedName>
        <fullName evidence="4">RING-type domain-containing protein</fullName>
    </recommendedName>
</protein>
<dbReference type="InterPro" id="IPR001841">
    <property type="entry name" value="Znf_RING"/>
</dbReference>
<keyword evidence="2" id="KW-0175">Coiled coil</keyword>
<dbReference type="InterPro" id="IPR051728">
    <property type="entry name" value="RING-FYVE_E3_ubiquitin-ligase"/>
</dbReference>